<dbReference type="InterPro" id="IPR013149">
    <property type="entry name" value="ADH-like_C"/>
</dbReference>
<keyword evidence="2" id="KW-0560">Oxidoreductase</keyword>
<gene>
    <name evidence="4" type="ORF">BBN63_16470</name>
</gene>
<evidence type="ECO:0000256" key="1">
    <source>
        <dbReference type="ARBA" id="ARBA00022857"/>
    </source>
</evidence>
<keyword evidence="1" id="KW-0521">NADP</keyword>
<proteinExistence type="predicted"/>
<dbReference type="Gene3D" id="3.40.50.720">
    <property type="entry name" value="NAD(P)-binding Rossmann-like Domain"/>
    <property type="match status" value="1"/>
</dbReference>
<evidence type="ECO:0000313" key="4">
    <source>
        <dbReference type="EMBL" id="AQU67598.1"/>
    </source>
</evidence>
<dbReference type="EMBL" id="CP018047">
    <property type="protein sequence ID" value="AQU67598.1"/>
    <property type="molecule type" value="Genomic_DNA"/>
</dbReference>
<dbReference type="Gene3D" id="3.90.180.10">
    <property type="entry name" value="Medium-chain alcohol dehydrogenases, catalytic domain"/>
    <property type="match status" value="1"/>
</dbReference>
<dbReference type="SUPFAM" id="SSF50129">
    <property type="entry name" value="GroES-like"/>
    <property type="match status" value="1"/>
</dbReference>
<dbReference type="InterPro" id="IPR020843">
    <property type="entry name" value="ER"/>
</dbReference>
<dbReference type="CDD" id="cd05276">
    <property type="entry name" value="p53_inducible_oxidoreductase"/>
    <property type="match status" value="1"/>
</dbReference>
<protein>
    <submittedName>
        <fullName evidence="4">NADPH:quinone oxidoreductase</fullName>
    </submittedName>
</protein>
<dbReference type="RefSeq" id="WP_078076163.1">
    <property type="nucleotide sequence ID" value="NZ_CP018047.1"/>
</dbReference>
<name>A0A1U9QTL3_STRNV</name>
<keyword evidence="5" id="KW-1185">Reference proteome</keyword>
<dbReference type="InterPro" id="IPR014189">
    <property type="entry name" value="Quinone_OxRdtase_PIG3"/>
</dbReference>
<evidence type="ECO:0000259" key="3">
    <source>
        <dbReference type="SMART" id="SM00829"/>
    </source>
</evidence>
<dbReference type="PANTHER" id="PTHR48106:SF8">
    <property type="entry name" value="OS02G0805600 PROTEIN"/>
    <property type="match status" value="1"/>
</dbReference>
<evidence type="ECO:0000256" key="2">
    <source>
        <dbReference type="ARBA" id="ARBA00023002"/>
    </source>
</evidence>
<dbReference type="PANTHER" id="PTHR48106">
    <property type="entry name" value="QUINONE OXIDOREDUCTASE PIG3-RELATED"/>
    <property type="match status" value="1"/>
</dbReference>
<organism evidence="4 5">
    <name type="scientific">Streptomyces niveus</name>
    <name type="common">Streptomyces spheroides</name>
    <dbReference type="NCBI Taxonomy" id="193462"/>
    <lineage>
        <taxon>Bacteria</taxon>
        <taxon>Bacillati</taxon>
        <taxon>Actinomycetota</taxon>
        <taxon>Actinomycetes</taxon>
        <taxon>Kitasatosporales</taxon>
        <taxon>Streptomycetaceae</taxon>
        <taxon>Streptomyces</taxon>
    </lineage>
</organism>
<sequence length="328" mass="33772">MYAITIPEPGGPEALVWAEVPDPVPAEGEVLVDVVASAVNRADLLQRQGFYDPPPGSSPYPGLECAGRVAALGPGTETSGWSVGDEVCALLAGGGYAEKVAVPVGQLLPVPDGMDLATAAALPEVTCTVWSNVFMIAHLRPGELLLAHGGASGIGTMAIQLAKSVGARVAVTAGGPEKLARCEELGADILIDYREQDFVEELRKATDGAGADVILDIVGAKYLDRNVRALAVNGRLAVIGLQGGVKGELNLAALLGKRAAVTATSLRGRPLGEKASIVAAVREHVWPLVGAGQVRPVVDRTFPMTDAAEAHAALEAGDHVGKILLLRS</sequence>
<dbReference type="GO" id="GO:0016651">
    <property type="term" value="F:oxidoreductase activity, acting on NAD(P)H"/>
    <property type="evidence" value="ECO:0007669"/>
    <property type="project" value="TreeGrafter"/>
</dbReference>
<dbReference type="KEGG" id="snw:BBN63_16470"/>
<dbReference type="SMART" id="SM00829">
    <property type="entry name" value="PKS_ER"/>
    <property type="match status" value="1"/>
</dbReference>
<accession>A0A1U9QTL3</accession>
<dbReference type="GO" id="GO:0070402">
    <property type="term" value="F:NADPH binding"/>
    <property type="evidence" value="ECO:0007669"/>
    <property type="project" value="TreeGrafter"/>
</dbReference>
<dbReference type="SUPFAM" id="SSF51735">
    <property type="entry name" value="NAD(P)-binding Rossmann-fold domains"/>
    <property type="match status" value="1"/>
</dbReference>
<dbReference type="Proteomes" id="UP000189677">
    <property type="component" value="Chromosome"/>
</dbReference>
<dbReference type="Pfam" id="PF00107">
    <property type="entry name" value="ADH_zinc_N"/>
    <property type="match status" value="1"/>
</dbReference>
<dbReference type="AlphaFoldDB" id="A0A1U9QTL3"/>
<dbReference type="InterPro" id="IPR011032">
    <property type="entry name" value="GroES-like_sf"/>
</dbReference>
<dbReference type="InterPro" id="IPR013154">
    <property type="entry name" value="ADH-like_N"/>
</dbReference>
<reference evidence="4 5" key="1">
    <citation type="submission" date="2016-11" db="EMBL/GenBank/DDBJ databases">
        <title>Complete genome sequence of Streptomyces niveus SCSIO 3406.</title>
        <authorList>
            <person name="Zhu Q."/>
            <person name="Cheng W."/>
            <person name="Song Y."/>
            <person name="Li Q."/>
            <person name="Ju J."/>
        </authorList>
    </citation>
    <scope>NUCLEOTIDE SEQUENCE [LARGE SCALE GENOMIC DNA]</scope>
    <source>
        <strain evidence="4 5">SCSIO 3406</strain>
    </source>
</reference>
<dbReference type="Pfam" id="PF08240">
    <property type="entry name" value="ADH_N"/>
    <property type="match status" value="1"/>
</dbReference>
<dbReference type="OrthoDB" id="9780520at2"/>
<feature type="domain" description="Enoyl reductase (ER)" evidence="3">
    <location>
        <begin position="10"/>
        <end position="325"/>
    </location>
</feature>
<evidence type="ECO:0000313" key="5">
    <source>
        <dbReference type="Proteomes" id="UP000189677"/>
    </source>
</evidence>
<dbReference type="NCBIfam" id="TIGR02824">
    <property type="entry name" value="quinone_pig3"/>
    <property type="match status" value="1"/>
</dbReference>
<dbReference type="InterPro" id="IPR036291">
    <property type="entry name" value="NAD(P)-bd_dom_sf"/>
</dbReference>